<dbReference type="EMBL" id="JAAVJF010000008">
    <property type="protein sequence ID" value="NYR16642.1"/>
    <property type="molecule type" value="Genomic_DNA"/>
</dbReference>
<sequence>MRILFVAPSYYPHVGGVEYVVKSVAERLAKLGHEVAVLAGEPGAEAPREEEVNGVRVVRWPVWSPGGAYHVPRARRRLEALVRDEARVADVIHLHSVHSVFTMHVLRAAGGVGARKVLTPHYHGTGHTPVRRALWTAWRIAVRRLLKDVDVVHAVSPYEAELVEKHFGRRPVVVEHGVEEWITSVEWRPENYVMYSGRIEKYKNVHRLGNIVKLLNERGHDLELRIYGDGPYRRELERRLKRAGVKHVVEPPQPYEKYIEALSRAALFALLSEKEAFGQTINEANAVGTPAVAAEPWGKNFAGRPRTLIVPLQGPDEIIADKIKRFLEIVPSKPKPIVPTWSQVVARYLSALYI</sequence>
<evidence type="ECO:0000259" key="2">
    <source>
        <dbReference type="Pfam" id="PF13439"/>
    </source>
</evidence>
<gene>
    <name evidence="3" type="ORF">HC235_12050</name>
</gene>
<organism evidence="3 4">
    <name type="scientific">Pyrobaculum arsenaticum</name>
    <dbReference type="NCBI Taxonomy" id="121277"/>
    <lineage>
        <taxon>Archaea</taxon>
        <taxon>Thermoproteota</taxon>
        <taxon>Thermoprotei</taxon>
        <taxon>Thermoproteales</taxon>
        <taxon>Thermoproteaceae</taxon>
        <taxon>Pyrobaculum</taxon>
    </lineage>
</organism>
<keyword evidence="3" id="KW-0808">Transferase</keyword>
<dbReference type="CDD" id="cd03801">
    <property type="entry name" value="GT4_PimA-like"/>
    <property type="match status" value="1"/>
</dbReference>
<dbReference type="GeneID" id="5054869"/>
<reference evidence="3 4" key="1">
    <citation type="journal article" date="2020" name="Nat. Commun.">
        <title>The structures of two archaeal type IV pili illuminate evolutionary relationships.</title>
        <authorList>
            <person name="Wang F."/>
            <person name="Baquero D.P."/>
            <person name="Su Z."/>
            <person name="Beltran L.C."/>
            <person name="Prangishvili D."/>
            <person name="Krupovic M."/>
            <person name="Egelman E.H."/>
        </authorList>
    </citation>
    <scope>NUCLEOTIDE SEQUENCE [LARGE SCALE GENOMIC DNA]</scope>
    <source>
        <strain evidence="3 4">2GA</strain>
    </source>
</reference>
<evidence type="ECO:0000313" key="3">
    <source>
        <dbReference type="EMBL" id="NYR16642.1"/>
    </source>
</evidence>
<dbReference type="Pfam" id="PF00534">
    <property type="entry name" value="Glycos_transf_1"/>
    <property type="match status" value="1"/>
</dbReference>
<accession>A0A7L4PD95</accession>
<dbReference type="PANTHER" id="PTHR45947">
    <property type="entry name" value="SULFOQUINOVOSYL TRANSFERASE SQD2"/>
    <property type="match status" value="1"/>
</dbReference>
<dbReference type="Proteomes" id="UP000554766">
    <property type="component" value="Unassembled WGS sequence"/>
</dbReference>
<evidence type="ECO:0000259" key="1">
    <source>
        <dbReference type="Pfam" id="PF00534"/>
    </source>
</evidence>
<evidence type="ECO:0000313" key="4">
    <source>
        <dbReference type="Proteomes" id="UP000554766"/>
    </source>
</evidence>
<keyword evidence="4" id="KW-1185">Reference proteome</keyword>
<dbReference type="SUPFAM" id="SSF53756">
    <property type="entry name" value="UDP-Glycosyltransferase/glycogen phosphorylase"/>
    <property type="match status" value="1"/>
</dbReference>
<dbReference type="Pfam" id="PF13439">
    <property type="entry name" value="Glyco_transf_4"/>
    <property type="match status" value="1"/>
</dbReference>
<dbReference type="RefSeq" id="WP_011899874.1">
    <property type="nucleotide sequence ID" value="NZ_JAAVJF010000008.1"/>
</dbReference>
<dbReference type="GO" id="GO:0016757">
    <property type="term" value="F:glycosyltransferase activity"/>
    <property type="evidence" value="ECO:0007669"/>
    <property type="project" value="InterPro"/>
</dbReference>
<protein>
    <submittedName>
        <fullName evidence="3">Glycosyltransferase family 4 protein</fullName>
    </submittedName>
</protein>
<dbReference type="InterPro" id="IPR050194">
    <property type="entry name" value="Glycosyltransferase_grp1"/>
</dbReference>
<proteinExistence type="predicted"/>
<dbReference type="OMA" id="TWHCMLD"/>
<feature type="domain" description="Glycosyltransferase subfamily 4-like N-terminal" evidence="2">
    <location>
        <begin position="14"/>
        <end position="179"/>
    </location>
</feature>
<name>A0A7L4PD95_9CREN</name>
<dbReference type="InterPro" id="IPR028098">
    <property type="entry name" value="Glyco_trans_4-like_N"/>
</dbReference>
<dbReference type="PANTHER" id="PTHR45947:SF3">
    <property type="entry name" value="SULFOQUINOVOSYL TRANSFERASE SQD2"/>
    <property type="match status" value="1"/>
</dbReference>
<dbReference type="AlphaFoldDB" id="A0A7L4PD95"/>
<dbReference type="InterPro" id="IPR001296">
    <property type="entry name" value="Glyco_trans_1"/>
</dbReference>
<dbReference type="Gene3D" id="3.40.50.2000">
    <property type="entry name" value="Glycogen Phosphorylase B"/>
    <property type="match status" value="2"/>
</dbReference>
<comment type="caution">
    <text evidence="3">The sequence shown here is derived from an EMBL/GenBank/DDBJ whole genome shotgun (WGS) entry which is preliminary data.</text>
</comment>
<feature type="domain" description="Glycosyl transferase family 1" evidence="1">
    <location>
        <begin position="189"/>
        <end position="294"/>
    </location>
</feature>